<dbReference type="GO" id="GO:0003700">
    <property type="term" value="F:DNA-binding transcription factor activity"/>
    <property type="evidence" value="ECO:0007669"/>
    <property type="project" value="TreeGrafter"/>
</dbReference>
<dbReference type="PROSITE" id="PS01332">
    <property type="entry name" value="HTH_RRF2_1"/>
    <property type="match status" value="1"/>
</dbReference>
<dbReference type="AlphaFoldDB" id="A0A211ZIN9"/>
<dbReference type="InterPro" id="IPR036388">
    <property type="entry name" value="WH-like_DNA-bd_sf"/>
</dbReference>
<dbReference type="Pfam" id="PF02082">
    <property type="entry name" value="Rrf2"/>
    <property type="match status" value="1"/>
</dbReference>
<organism evidence="1 2">
    <name type="scientific">Inquilinus limosus</name>
    <dbReference type="NCBI Taxonomy" id="171674"/>
    <lineage>
        <taxon>Bacteria</taxon>
        <taxon>Pseudomonadati</taxon>
        <taxon>Pseudomonadota</taxon>
        <taxon>Alphaproteobacteria</taxon>
        <taxon>Rhodospirillales</taxon>
        <taxon>Rhodospirillaceae</taxon>
        <taxon>Inquilinus</taxon>
    </lineage>
</organism>
<dbReference type="InterPro" id="IPR030489">
    <property type="entry name" value="TR_Rrf2-type_CS"/>
</dbReference>
<dbReference type="GO" id="GO:0005829">
    <property type="term" value="C:cytosol"/>
    <property type="evidence" value="ECO:0007669"/>
    <property type="project" value="TreeGrafter"/>
</dbReference>
<gene>
    <name evidence="1" type="ORF">BWR60_21210</name>
</gene>
<dbReference type="SUPFAM" id="SSF46785">
    <property type="entry name" value="Winged helix' DNA-binding domain"/>
    <property type="match status" value="1"/>
</dbReference>
<sequence>MAHITASVEYGLHCLLWLVGKDDTPMSTRDLADLQGISPAFLAKIMAKLEKGGIVRATEGVRGGYVLARPAEEISFLAVVDAIEGRKPLFDCQEIRGRCAVFGGNPPGWATGGVCAIHGVMLRAEKAMRQELARQSLGDIAQGLFRAAPPDFTAALEEWIDRRVGGRGRRSGLVDPSDPVSSK</sequence>
<dbReference type="EMBL" id="NHON01000043">
    <property type="protein sequence ID" value="OWJ65113.1"/>
    <property type="molecule type" value="Genomic_DNA"/>
</dbReference>
<evidence type="ECO:0000313" key="2">
    <source>
        <dbReference type="Proteomes" id="UP000196655"/>
    </source>
</evidence>
<dbReference type="PANTHER" id="PTHR33221">
    <property type="entry name" value="WINGED HELIX-TURN-HELIX TRANSCRIPTIONAL REGULATOR, RRF2 FAMILY"/>
    <property type="match status" value="1"/>
</dbReference>
<accession>A0A211ZIN9</accession>
<dbReference type="InterPro" id="IPR036390">
    <property type="entry name" value="WH_DNA-bd_sf"/>
</dbReference>
<dbReference type="RefSeq" id="WP_088153010.1">
    <property type="nucleotide sequence ID" value="NZ_NHON01000043.1"/>
</dbReference>
<dbReference type="Gene3D" id="1.10.10.10">
    <property type="entry name" value="Winged helix-like DNA-binding domain superfamily/Winged helix DNA-binding domain"/>
    <property type="match status" value="1"/>
</dbReference>
<protein>
    <submittedName>
        <fullName evidence="1">Transcriptional regulator</fullName>
    </submittedName>
</protein>
<reference evidence="2" key="1">
    <citation type="submission" date="2017-05" db="EMBL/GenBank/DDBJ databases">
        <authorList>
            <person name="Macchi M."/>
            <person name="Festa S."/>
            <person name="Coppotelli B.M."/>
            <person name="Morelli I.S."/>
        </authorList>
    </citation>
    <scope>NUCLEOTIDE SEQUENCE [LARGE SCALE GENOMIC DNA]</scope>
    <source>
        <strain evidence="2">I</strain>
    </source>
</reference>
<proteinExistence type="predicted"/>
<keyword evidence="2" id="KW-1185">Reference proteome</keyword>
<dbReference type="PROSITE" id="PS51197">
    <property type="entry name" value="HTH_RRF2_2"/>
    <property type="match status" value="1"/>
</dbReference>
<name>A0A211ZIN9_9PROT</name>
<dbReference type="InterPro" id="IPR000944">
    <property type="entry name" value="Tscrpt_reg_Rrf2"/>
</dbReference>
<evidence type="ECO:0000313" key="1">
    <source>
        <dbReference type="EMBL" id="OWJ65113.1"/>
    </source>
</evidence>
<dbReference type="OrthoDB" id="9802344at2"/>
<comment type="caution">
    <text evidence="1">The sequence shown here is derived from an EMBL/GenBank/DDBJ whole genome shotgun (WGS) entry which is preliminary data.</text>
</comment>
<dbReference type="Proteomes" id="UP000196655">
    <property type="component" value="Unassembled WGS sequence"/>
</dbReference>
<dbReference type="PANTHER" id="PTHR33221:SF13">
    <property type="entry name" value="TRANSCRIPTIONAL REGULATOR-RELATED"/>
    <property type="match status" value="1"/>
</dbReference>
<dbReference type="NCBIfam" id="TIGR00738">
    <property type="entry name" value="rrf2_super"/>
    <property type="match status" value="1"/>
</dbReference>